<sequence length="85" mass="9816">KFIPSFNGYFLDPERKGKAQQALHTFKQSGNMEYYTQQFNVHAYNSAWSNHILVSLYRGGLKENIRLAIVRTPANLADIRLTDLQ</sequence>
<keyword evidence="2" id="KW-1185">Reference proteome</keyword>
<evidence type="ECO:0000313" key="2">
    <source>
        <dbReference type="Proteomes" id="UP000037035"/>
    </source>
</evidence>
<evidence type="ECO:0000313" key="1">
    <source>
        <dbReference type="EMBL" id="KNZ46344.1"/>
    </source>
</evidence>
<dbReference type="OrthoDB" id="3268055at2759"/>
<dbReference type="EMBL" id="LAVV01012768">
    <property type="protein sequence ID" value="KNZ46344.1"/>
    <property type="molecule type" value="Genomic_DNA"/>
</dbReference>
<dbReference type="VEuPathDB" id="FungiDB:VP01_7346g1"/>
<organism evidence="1 2">
    <name type="scientific">Puccinia sorghi</name>
    <dbReference type="NCBI Taxonomy" id="27349"/>
    <lineage>
        <taxon>Eukaryota</taxon>
        <taxon>Fungi</taxon>
        <taxon>Dikarya</taxon>
        <taxon>Basidiomycota</taxon>
        <taxon>Pucciniomycotina</taxon>
        <taxon>Pucciniomycetes</taxon>
        <taxon>Pucciniales</taxon>
        <taxon>Pucciniaceae</taxon>
        <taxon>Puccinia</taxon>
    </lineage>
</organism>
<gene>
    <name evidence="1" type="ORF">VP01_7346g1</name>
</gene>
<evidence type="ECO:0008006" key="3">
    <source>
        <dbReference type="Google" id="ProtNLM"/>
    </source>
</evidence>
<dbReference type="AlphaFoldDB" id="A0A0L6UCS0"/>
<reference evidence="1 2" key="1">
    <citation type="submission" date="2015-08" db="EMBL/GenBank/DDBJ databases">
        <title>Next Generation Sequencing and Analysis of the Genome of Puccinia sorghi L Schw, the Causal Agent of Maize Common Rust.</title>
        <authorList>
            <person name="Rochi L."/>
            <person name="Burguener G."/>
            <person name="Darino M."/>
            <person name="Turjanski A."/>
            <person name="Kreff E."/>
            <person name="Dieguez M.J."/>
            <person name="Sacco F."/>
        </authorList>
    </citation>
    <scope>NUCLEOTIDE SEQUENCE [LARGE SCALE GENOMIC DNA]</scope>
    <source>
        <strain evidence="1 2">RO10H11247</strain>
    </source>
</reference>
<name>A0A0L6UCS0_9BASI</name>
<dbReference type="Proteomes" id="UP000037035">
    <property type="component" value="Unassembled WGS sequence"/>
</dbReference>
<feature type="non-terminal residue" evidence="1">
    <location>
        <position position="85"/>
    </location>
</feature>
<proteinExistence type="predicted"/>
<protein>
    <recommendedName>
        <fullName evidence="3">Retrotransposon gag domain-containing protein</fullName>
    </recommendedName>
</protein>
<feature type="non-terminal residue" evidence="1">
    <location>
        <position position="1"/>
    </location>
</feature>
<accession>A0A0L6UCS0</accession>
<comment type="caution">
    <text evidence="1">The sequence shown here is derived from an EMBL/GenBank/DDBJ whole genome shotgun (WGS) entry which is preliminary data.</text>
</comment>